<dbReference type="SUPFAM" id="SSF53597">
    <property type="entry name" value="Dihydrofolate reductase-like"/>
    <property type="match status" value="1"/>
</dbReference>
<dbReference type="Gene3D" id="3.40.430.10">
    <property type="entry name" value="Dihydrofolate Reductase, subunit A"/>
    <property type="match status" value="2"/>
</dbReference>
<dbReference type="PANTHER" id="PTHR38011">
    <property type="entry name" value="DIHYDROFOLATE REDUCTASE FAMILY PROTEIN (AFU_ORTHOLOGUE AFUA_8G06820)"/>
    <property type="match status" value="1"/>
</dbReference>
<dbReference type="InterPro" id="IPR002734">
    <property type="entry name" value="RibDG_C"/>
</dbReference>
<dbReference type="InterPro" id="IPR050765">
    <property type="entry name" value="Riboflavin_Biosynth_HTPR"/>
</dbReference>
<protein>
    <recommendedName>
        <fullName evidence="5">Bacterial bifunctional deaminase-reductase C-terminal domain-containing protein</fullName>
    </recommendedName>
</protein>
<dbReference type="Proteomes" id="UP000282574">
    <property type="component" value="Unassembled WGS sequence"/>
</dbReference>
<feature type="compositionally biased region" description="Basic and acidic residues" evidence="4">
    <location>
        <begin position="135"/>
        <end position="166"/>
    </location>
</feature>
<evidence type="ECO:0000313" key="7">
    <source>
        <dbReference type="Proteomes" id="UP000282574"/>
    </source>
</evidence>
<feature type="domain" description="Bacterial bifunctional deaminase-reductase C-terminal" evidence="5">
    <location>
        <begin position="192"/>
        <end position="272"/>
    </location>
</feature>
<proteinExistence type="predicted"/>
<dbReference type="Pfam" id="PF01872">
    <property type="entry name" value="RibD_C"/>
    <property type="match status" value="2"/>
</dbReference>
<accession>A0AB37ULF2</accession>
<name>A0AB37ULF2_9CYAN</name>
<evidence type="ECO:0000256" key="1">
    <source>
        <dbReference type="ARBA" id="ARBA00005104"/>
    </source>
</evidence>
<evidence type="ECO:0000259" key="5">
    <source>
        <dbReference type="Pfam" id="PF01872"/>
    </source>
</evidence>
<evidence type="ECO:0000313" key="6">
    <source>
        <dbReference type="EMBL" id="RUT12235.1"/>
    </source>
</evidence>
<comment type="caution">
    <text evidence="6">The sequence shown here is derived from an EMBL/GenBank/DDBJ whole genome shotgun (WGS) entry which is preliminary data.</text>
</comment>
<evidence type="ECO:0000256" key="2">
    <source>
        <dbReference type="ARBA" id="ARBA00022857"/>
    </source>
</evidence>
<gene>
    <name evidence="6" type="ORF">DSM107010_24490</name>
</gene>
<sequence length="284" mass="31456">MSADGKIADARRSPARFSSQRDRFHLEQQIAAADATLFGAGTLRAYGTTLSVTSAKLLHQRLQNHQKSQPIQILASASAKIDPQWRFFRQPVPRWLLTSAAGAKSWQGRSEFEKVIVAEQGVGDKIQNSKFKIQNWDKEDKGDEGDKRDKGDKGDKGDREDKKADETEGATTNYRFPTPDSRLPIPDSRLPTINWTFALEQLFSLGIKRLAVLGGGELVAAMLAVDLIDEMWLTVCPLLLGGTNAPSPVAGMGFPENLAPRLELLSAQVEAQEVFLHYRLQRSQ</sequence>
<reference evidence="6 7" key="1">
    <citation type="journal article" date="2019" name="Genome Biol. Evol.">
        <title>Day and night: Metabolic profiles and evolutionary relationships of six axenic non-marine cyanobacteria.</title>
        <authorList>
            <person name="Will S.E."/>
            <person name="Henke P."/>
            <person name="Boedeker C."/>
            <person name="Huang S."/>
            <person name="Brinkmann H."/>
            <person name="Rohde M."/>
            <person name="Jarek M."/>
            <person name="Friedl T."/>
            <person name="Seufert S."/>
            <person name="Schumacher M."/>
            <person name="Overmann J."/>
            <person name="Neumann-Schaal M."/>
            <person name="Petersen J."/>
        </authorList>
    </citation>
    <scope>NUCLEOTIDE SEQUENCE [LARGE SCALE GENOMIC DNA]</scope>
    <source>
        <strain evidence="6 7">SAG 39.79</strain>
    </source>
</reference>
<organism evidence="6 7">
    <name type="scientific">Chroococcidiopsis cubana SAG 39.79</name>
    <dbReference type="NCBI Taxonomy" id="388085"/>
    <lineage>
        <taxon>Bacteria</taxon>
        <taxon>Bacillati</taxon>
        <taxon>Cyanobacteriota</taxon>
        <taxon>Cyanophyceae</taxon>
        <taxon>Chroococcidiopsidales</taxon>
        <taxon>Chroococcidiopsidaceae</taxon>
        <taxon>Chroococcidiopsis</taxon>
    </lineage>
</organism>
<feature type="domain" description="Bacterial bifunctional deaminase-reductase C-terminal" evidence="5">
    <location>
        <begin position="1"/>
        <end position="107"/>
    </location>
</feature>
<dbReference type="InterPro" id="IPR024072">
    <property type="entry name" value="DHFR-like_dom_sf"/>
</dbReference>
<dbReference type="PANTHER" id="PTHR38011:SF7">
    <property type="entry name" value="2,5-DIAMINO-6-RIBOSYLAMINO-4(3H)-PYRIMIDINONE 5'-PHOSPHATE REDUCTASE"/>
    <property type="match status" value="1"/>
</dbReference>
<evidence type="ECO:0000256" key="4">
    <source>
        <dbReference type="SAM" id="MobiDB-lite"/>
    </source>
</evidence>
<comment type="pathway">
    <text evidence="1">Cofactor biosynthesis; riboflavin biosynthesis.</text>
</comment>
<feature type="region of interest" description="Disordered" evidence="4">
    <location>
        <begin position="133"/>
        <end position="185"/>
    </location>
</feature>
<keyword evidence="3" id="KW-0560">Oxidoreductase</keyword>
<dbReference type="EMBL" id="RSCK01000016">
    <property type="protein sequence ID" value="RUT12235.1"/>
    <property type="molecule type" value="Genomic_DNA"/>
</dbReference>
<dbReference type="GO" id="GO:0008703">
    <property type="term" value="F:5-amino-6-(5-phosphoribosylamino)uracil reductase activity"/>
    <property type="evidence" value="ECO:0007669"/>
    <property type="project" value="InterPro"/>
</dbReference>
<keyword evidence="7" id="KW-1185">Reference proteome</keyword>
<dbReference type="GO" id="GO:0009231">
    <property type="term" value="P:riboflavin biosynthetic process"/>
    <property type="evidence" value="ECO:0007669"/>
    <property type="project" value="InterPro"/>
</dbReference>
<dbReference type="AlphaFoldDB" id="A0AB37ULF2"/>
<evidence type="ECO:0000256" key="3">
    <source>
        <dbReference type="ARBA" id="ARBA00023002"/>
    </source>
</evidence>
<keyword evidence="2" id="KW-0521">NADP</keyword>